<dbReference type="PANTHER" id="PTHR11076:SF33">
    <property type="entry name" value="DNA POLYMERASE KAPPA"/>
    <property type="match status" value="1"/>
</dbReference>
<evidence type="ECO:0000256" key="11">
    <source>
        <dbReference type="ARBA" id="ARBA00022842"/>
    </source>
</evidence>
<keyword evidence="6 17" id="KW-0808">Transferase</keyword>
<dbReference type="GO" id="GO:0005829">
    <property type="term" value="C:cytosol"/>
    <property type="evidence" value="ECO:0007669"/>
    <property type="project" value="TreeGrafter"/>
</dbReference>
<dbReference type="PATRIC" id="fig|1280953.3.peg.1911"/>
<dbReference type="FunFam" id="3.40.1170.60:FF:000001">
    <property type="entry name" value="DNA polymerase IV"/>
    <property type="match status" value="1"/>
</dbReference>
<evidence type="ECO:0000313" key="20">
    <source>
        <dbReference type="Proteomes" id="UP000024942"/>
    </source>
</evidence>
<dbReference type="GO" id="GO:0006261">
    <property type="term" value="P:DNA-templated DNA replication"/>
    <property type="evidence" value="ECO:0007669"/>
    <property type="project" value="UniProtKB-UniRule"/>
</dbReference>
<keyword evidence="12 17" id="KW-0239">DNA-directed DNA polymerase</keyword>
<evidence type="ECO:0000256" key="9">
    <source>
        <dbReference type="ARBA" id="ARBA00022723"/>
    </source>
</evidence>
<keyword evidence="10 17" id="KW-0227">DNA damage</keyword>
<dbReference type="Gene3D" id="1.10.150.20">
    <property type="entry name" value="5' to 3' exonuclease, C-terminal subdomain"/>
    <property type="match status" value="1"/>
</dbReference>
<proteinExistence type="inferred from homology"/>
<dbReference type="InterPro" id="IPR043502">
    <property type="entry name" value="DNA/RNA_pol_sf"/>
</dbReference>
<dbReference type="InterPro" id="IPR017961">
    <property type="entry name" value="DNA_pol_Y-fam_little_finger"/>
</dbReference>
<keyword evidence="13 17" id="KW-0238">DNA-binding</keyword>
<sequence>MNILVMYALCRDCLHLENGAVSACTRCGRGRIIAHPALTQLSIAHLDCDAFFAAIEKRDDPSLKDKPVIVGGGQRGVVSTCCYIARLYGVRSAMPMFKALKLCPDAVVISSNFGKYREAATMMREKMDALTPLVQPVSIDEAYMDLSGTETTHHAPPAVSLARLAFEIERDIGITVSIGLSSNKFLAKTASELDKPRGFAVIAPEEAEALLGPKPIDFLHGVGPKFAQKLAADGFDTVHDIQQAELKPLIQRYGETGMWLKQRAHGLDNRPVRNDEERKSVSSETTFRTDISDPAALEDELWQLCVKTADRAKAVGVVGVVVTLKLKTANFRALTRRISLPEPTQLAQEIFRAGRPLLAREANGRERYRLIGIGLSGLDDHRADTVDLLDPSIAKRAAAERASDAARARFGTDAVVTGRAARIAKLRESDG</sequence>
<dbReference type="GO" id="GO:0000287">
    <property type="term" value="F:magnesium ion binding"/>
    <property type="evidence" value="ECO:0007669"/>
    <property type="project" value="UniProtKB-UniRule"/>
</dbReference>
<dbReference type="GO" id="GO:0003684">
    <property type="term" value="F:damaged DNA binding"/>
    <property type="evidence" value="ECO:0007669"/>
    <property type="project" value="InterPro"/>
</dbReference>
<dbReference type="PANTHER" id="PTHR11076">
    <property type="entry name" value="DNA REPAIR POLYMERASE UMUC / TRANSFERASE FAMILY MEMBER"/>
    <property type="match status" value="1"/>
</dbReference>
<dbReference type="SUPFAM" id="SSF56672">
    <property type="entry name" value="DNA/RNA polymerases"/>
    <property type="match status" value="1"/>
</dbReference>
<evidence type="ECO:0000256" key="16">
    <source>
        <dbReference type="ARBA" id="ARBA00049244"/>
    </source>
</evidence>
<dbReference type="Pfam" id="PF11799">
    <property type="entry name" value="IMS_C"/>
    <property type="match status" value="1"/>
</dbReference>
<evidence type="ECO:0000259" key="18">
    <source>
        <dbReference type="PROSITE" id="PS50173"/>
    </source>
</evidence>
<keyword evidence="8 17" id="KW-0235">DNA replication</keyword>
<keyword evidence="11 17" id="KW-0460">Magnesium</keyword>
<dbReference type="Gene3D" id="3.40.1170.60">
    <property type="match status" value="1"/>
</dbReference>
<comment type="catalytic activity">
    <reaction evidence="16 17">
        <text>DNA(n) + a 2'-deoxyribonucleoside 5'-triphosphate = DNA(n+1) + diphosphate</text>
        <dbReference type="Rhea" id="RHEA:22508"/>
        <dbReference type="Rhea" id="RHEA-COMP:17339"/>
        <dbReference type="Rhea" id="RHEA-COMP:17340"/>
        <dbReference type="ChEBI" id="CHEBI:33019"/>
        <dbReference type="ChEBI" id="CHEBI:61560"/>
        <dbReference type="ChEBI" id="CHEBI:173112"/>
        <dbReference type="EC" id="2.7.7.7"/>
    </reaction>
</comment>
<keyword evidence="9 17" id="KW-0479">Metal-binding</keyword>
<feature type="domain" description="UmuC" evidence="18">
    <location>
        <begin position="43"/>
        <end position="223"/>
    </location>
</feature>
<keyword evidence="5 17" id="KW-0963">Cytoplasm</keyword>
<dbReference type="GO" id="GO:0042276">
    <property type="term" value="P:error-prone translesion synthesis"/>
    <property type="evidence" value="ECO:0007669"/>
    <property type="project" value="TreeGrafter"/>
</dbReference>
<dbReference type="eggNOG" id="COG0389">
    <property type="taxonomic scope" value="Bacteria"/>
</dbReference>
<feature type="binding site" evidence="17">
    <location>
        <position position="140"/>
    </location>
    <ligand>
        <name>Mg(2+)</name>
        <dbReference type="ChEBI" id="CHEBI:18420"/>
    </ligand>
</feature>
<keyword evidence="14 17" id="KW-0234">DNA repair</keyword>
<dbReference type="Pfam" id="PF00817">
    <property type="entry name" value="IMS"/>
    <property type="match status" value="1"/>
</dbReference>
<keyword evidence="20" id="KW-1185">Reference proteome</keyword>
<dbReference type="GO" id="GO:0006281">
    <property type="term" value="P:DNA repair"/>
    <property type="evidence" value="ECO:0007669"/>
    <property type="project" value="UniProtKB-UniRule"/>
</dbReference>
<evidence type="ECO:0000256" key="6">
    <source>
        <dbReference type="ARBA" id="ARBA00022679"/>
    </source>
</evidence>
<dbReference type="AlphaFoldDB" id="A0A059G7U0"/>
<comment type="caution">
    <text evidence="19">The sequence shown here is derived from an EMBL/GenBank/DDBJ whole genome shotgun (WGS) entry which is preliminary data.</text>
</comment>
<feature type="active site" evidence="17">
    <location>
        <position position="141"/>
    </location>
</feature>
<gene>
    <name evidence="17" type="primary">dinB</name>
    <name evidence="19" type="ORF">HOC_09469</name>
</gene>
<protein>
    <recommendedName>
        <fullName evidence="17">DNA polymerase IV</fullName>
        <shortName evidence="17">Pol IV</shortName>
        <ecNumber evidence="17">2.7.7.7</ecNumber>
    </recommendedName>
</protein>
<comment type="similarity">
    <text evidence="2 17">Belongs to the DNA polymerase type-Y family.</text>
</comment>
<dbReference type="InterPro" id="IPR036775">
    <property type="entry name" value="DNA_pol_Y-fam_lit_finger_sf"/>
</dbReference>
<evidence type="ECO:0000256" key="8">
    <source>
        <dbReference type="ARBA" id="ARBA00022705"/>
    </source>
</evidence>
<accession>A0A059G7U0</accession>
<evidence type="ECO:0000256" key="7">
    <source>
        <dbReference type="ARBA" id="ARBA00022695"/>
    </source>
</evidence>
<dbReference type="EC" id="2.7.7.7" evidence="17"/>
<dbReference type="Gene3D" id="3.30.1490.100">
    <property type="entry name" value="DNA polymerase, Y-family, little finger domain"/>
    <property type="match status" value="1"/>
</dbReference>
<evidence type="ECO:0000256" key="15">
    <source>
        <dbReference type="ARBA" id="ARBA00025589"/>
    </source>
</evidence>
<keyword evidence="4 17" id="KW-0515">Mutator protein</keyword>
<organism evidence="19 20">
    <name type="scientific">Hyphomonas oceanitis SCH89</name>
    <dbReference type="NCBI Taxonomy" id="1280953"/>
    <lineage>
        <taxon>Bacteria</taxon>
        <taxon>Pseudomonadati</taxon>
        <taxon>Pseudomonadota</taxon>
        <taxon>Alphaproteobacteria</taxon>
        <taxon>Hyphomonadales</taxon>
        <taxon>Hyphomonadaceae</taxon>
        <taxon>Hyphomonas</taxon>
    </lineage>
</organism>
<comment type="function">
    <text evidence="15 17">Poorly processive, error-prone DNA polymerase involved in untargeted mutagenesis. Copies undamaged DNA at stalled replication forks, which arise in vivo from mismatched or misaligned primer ends. These misaligned primers can be extended by PolIV. Exhibits no 3'-5' exonuclease (proofreading) activity. May be involved in translesional synthesis, in conjunction with the beta clamp from PolIII.</text>
</comment>
<dbReference type="FunFam" id="3.30.1490.100:FF:000004">
    <property type="entry name" value="DNA polymerase IV"/>
    <property type="match status" value="1"/>
</dbReference>
<evidence type="ECO:0000256" key="13">
    <source>
        <dbReference type="ARBA" id="ARBA00023125"/>
    </source>
</evidence>
<dbReference type="NCBIfam" id="NF002751">
    <property type="entry name" value="PRK02794.1"/>
    <property type="match status" value="1"/>
</dbReference>
<dbReference type="Proteomes" id="UP000024942">
    <property type="component" value="Unassembled WGS sequence"/>
</dbReference>
<dbReference type="EMBL" id="ARYL01000012">
    <property type="protein sequence ID" value="KDA02665.1"/>
    <property type="molecule type" value="Genomic_DNA"/>
</dbReference>
<comment type="subunit">
    <text evidence="3 17">Monomer.</text>
</comment>
<comment type="subcellular location">
    <subcellularLocation>
        <location evidence="1 17">Cytoplasm</location>
    </subcellularLocation>
</comment>
<keyword evidence="7 17" id="KW-0548">Nucleotidyltransferase</keyword>
<dbReference type="NCBIfam" id="NF002677">
    <property type="entry name" value="PRK02406.1"/>
    <property type="match status" value="1"/>
</dbReference>
<dbReference type="HAMAP" id="MF_01113">
    <property type="entry name" value="DNApol_IV"/>
    <property type="match status" value="1"/>
</dbReference>
<dbReference type="GO" id="GO:0003887">
    <property type="term" value="F:DNA-directed DNA polymerase activity"/>
    <property type="evidence" value="ECO:0007669"/>
    <property type="project" value="UniProtKB-UniRule"/>
</dbReference>
<dbReference type="InterPro" id="IPR001126">
    <property type="entry name" value="UmuC"/>
</dbReference>
<dbReference type="PROSITE" id="PS50173">
    <property type="entry name" value="UMUC"/>
    <property type="match status" value="1"/>
</dbReference>
<dbReference type="STRING" id="1280953.HOC_09469"/>
<evidence type="ECO:0000256" key="3">
    <source>
        <dbReference type="ARBA" id="ARBA00011245"/>
    </source>
</evidence>
<dbReference type="CDD" id="cd03586">
    <property type="entry name" value="PolY_Pol_IV_kappa"/>
    <property type="match status" value="1"/>
</dbReference>
<evidence type="ECO:0000256" key="5">
    <source>
        <dbReference type="ARBA" id="ARBA00022490"/>
    </source>
</evidence>
<reference evidence="19 20" key="1">
    <citation type="journal article" date="2014" name="Antonie Van Leeuwenhoek">
        <title>Hyphomonas beringensis sp. nov. and Hyphomonas chukchiensis sp. nov., isolated from surface seawater of the Bering Sea and Chukchi Sea.</title>
        <authorList>
            <person name="Li C."/>
            <person name="Lai Q."/>
            <person name="Li G."/>
            <person name="Dong C."/>
            <person name="Wang J."/>
            <person name="Liao Y."/>
            <person name="Shao Z."/>
        </authorList>
    </citation>
    <scope>NUCLEOTIDE SEQUENCE [LARGE SCALE GENOMIC DNA]</scope>
    <source>
        <strain evidence="19 20">SCH89</strain>
    </source>
</reference>
<feature type="site" description="Substrate discrimination" evidence="17">
    <location>
        <position position="52"/>
    </location>
</feature>
<dbReference type="InterPro" id="IPR022880">
    <property type="entry name" value="DNApol_IV"/>
</dbReference>
<evidence type="ECO:0000256" key="10">
    <source>
        <dbReference type="ARBA" id="ARBA00022763"/>
    </source>
</evidence>
<dbReference type="Gene3D" id="3.30.70.270">
    <property type="match status" value="1"/>
</dbReference>
<evidence type="ECO:0000313" key="19">
    <source>
        <dbReference type="EMBL" id="KDA02665.1"/>
    </source>
</evidence>
<dbReference type="InterPro" id="IPR043128">
    <property type="entry name" value="Rev_trsase/Diguanyl_cyclase"/>
</dbReference>
<evidence type="ECO:0000256" key="14">
    <source>
        <dbReference type="ARBA" id="ARBA00023204"/>
    </source>
</evidence>
<evidence type="ECO:0000256" key="1">
    <source>
        <dbReference type="ARBA" id="ARBA00004496"/>
    </source>
</evidence>
<feature type="binding site" evidence="17">
    <location>
        <position position="47"/>
    </location>
    <ligand>
        <name>Mg(2+)</name>
        <dbReference type="ChEBI" id="CHEBI:18420"/>
    </ligand>
</feature>
<dbReference type="RefSeq" id="WP_241766961.1">
    <property type="nucleotide sequence ID" value="NZ_ARYL01000012.1"/>
</dbReference>
<name>A0A059G7U0_9PROT</name>
<evidence type="ECO:0000256" key="4">
    <source>
        <dbReference type="ARBA" id="ARBA00022457"/>
    </source>
</evidence>
<comment type="cofactor">
    <cofactor evidence="17">
        <name>Mg(2+)</name>
        <dbReference type="ChEBI" id="CHEBI:18420"/>
    </cofactor>
    <text evidence="17">Binds 2 magnesium ions per subunit.</text>
</comment>
<dbReference type="InterPro" id="IPR050116">
    <property type="entry name" value="DNA_polymerase-Y"/>
</dbReference>
<dbReference type="GO" id="GO:0009432">
    <property type="term" value="P:SOS response"/>
    <property type="evidence" value="ECO:0007669"/>
    <property type="project" value="TreeGrafter"/>
</dbReference>
<evidence type="ECO:0000256" key="2">
    <source>
        <dbReference type="ARBA" id="ARBA00010945"/>
    </source>
</evidence>
<evidence type="ECO:0000256" key="12">
    <source>
        <dbReference type="ARBA" id="ARBA00022932"/>
    </source>
</evidence>
<dbReference type="SUPFAM" id="SSF100879">
    <property type="entry name" value="Lesion bypass DNA polymerase (Y-family), little finger domain"/>
    <property type="match status" value="1"/>
</dbReference>
<evidence type="ECO:0000256" key="17">
    <source>
        <dbReference type="HAMAP-Rule" id="MF_01113"/>
    </source>
</evidence>